<comment type="similarity">
    <text evidence="3">Belongs to the cytochrome c oxidase VIIc family.</text>
</comment>
<evidence type="ECO:0000256" key="9">
    <source>
        <dbReference type="ARBA" id="ARBA00023128"/>
    </source>
</evidence>
<protein>
    <recommendedName>
        <fullName evidence="4">Cytochrome c oxidase subunit 7C, mitochondrial</fullName>
    </recommendedName>
    <alternativeName>
        <fullName evidence="11">Cytochrome c oxidase polypeptide VIIc</fullName>
    </alternativeName>
</protein>
<dbReference type="GO" id="GO:0006123">
    <property type="term" value="P:mitochondrial electron transport, cytochrome c to oxygen"/>
    <property type="evidence" value="ECO:0007669"/>
    <property type="project" value="InterPro"/>
</dbReference>
<dbReference type="InterPro" id="IPR036636">
    <property type="entry name" value="COX7C/Cox8_sf"/>
</dbReference>
<dbReference type="GO" id="GO:0005743">
    <property type="term" value="C:mitochondrial inner membrane"/>
    <property type="evidence" value="ECO:0007669"/>
    <property type="project" value="UniProtKB-SubCell"/>
</dbReference>
<comment type="caution">
    <text evidence="13">The sequence shown here is derived from an EMBL/GenBank/DDBJ whole genome shotgun (WGS) entry which is preliminary data.</text>
</comment>
<dbReference type="Gene3D" id="4.10.49.10">
    <property type="entry name" value="Cytochrome c oxidase subunit VIIc"/>
    <property type="match status" value="1"/>
</dbReference>
<dbReference type="Proteomes" id="UP000762676">
    <property type="component" value="Unassembled WGS sequence"/>
</dbReference>
<evidence type="ECO:0000256" key="2">
    <source>
        <dbReference type="ARBA" id="ARBA00004673"/>
    </source>
</evidence>
<evidence type="ECO:0000256" key="1">
    <source>
        <dbReference type="ARBA" id="ARBA00004434"/>
    </source>
</evidence>
<evidence type="ECO:0000256" key="6">
    <source>
        <dbReference type="ARBA" id="ARBA00022792"/>
    </source>
</evidence>
<sequence>MQGAARRALSTSHKLMSQEWQQYGVAGSNLPFSIKCRYKLTAMFALFFGSGLSAPFLIARRHLILVNTKEPPVPPQQLTTIVCFEEKEQEQPEVCFIP</sequence>
<keyword evidence="9" id="KW-0496">Mitochondrion</keyword>
<evidence type="ECO:0000256" key="11">
    <source>
        <dbReference type="ARBA" id="ARBA00031140"/>
    </source>
</evidence>
<dbReference type="CDD" id="cd00929">
    <property type="entry name" value="Cyt_c_Oxidase_VIIc"/>
    <property type="match status" value="1"/>
</dbReference>
<keyword evidence="7" id="KW-0809">Transit peptide</keyword>
<dbReference type="GO" id="GO:0045277">
    <property type="term" value="C:respiratory chain complex IV"/>
    <property type="evidence" value="ECO:0007669"/>
    <property type="project" value="InterPro"/>
</dbReference>
<keyword evidence="5 12" id="KW-0812">Transmembrane</keyword>
<dbReference type="AlphaFoldDB" id="A0AAV4HK03"/>
<name>A0AAV4HK03_9GAST</name>
<dbReference type="EMBL" id="BMAT01005646">
    <property type="protein sequence ID" value="GFR97735.1"/>
    <property type="molecule type" value="Genomic_DNA"/>
</dbReference>
<keyword evidence="10 12" id="KW-0472">Membrane</keyword>
<comment type="subcellular location">
    <subcellularLocation>
        <location evidence="1">Mitochondrion inner membrane</location>
        <topology evidence="1">Single-pass membrane protein</topology>
    </subcellularLocation>
</comment>
<gene>
    <name evidence="13" type="ORF">ElyMa_002752700</name>
</gene>
<reference evidence="13 14" key="1">
    <citation type="journal article" date="2021" name="Elife">
        <title>Chloroplast acquisition without the gene transfer in kleptoplastic sea slugs, Plakobranchus ocellatus.</title>
        <authorList>
            <person name="Maeda T."/>
            <person name="Takahashi S."/>
            <person name="Yoshida T."/>
            <person name="Shimamura S."/>
            <person name="Takaki Y."/>
            <person name="Nagai Y."/>
            <person name="Toyoda A."/>
            <person name="Suzuki Y."/>
            <person name="Arimoto A."/>
            <person name="Ishii H."/>
            <person name="Satoh N."/>
            <person name="Nishiyama T."/>
            <person name="Hasebe M."/>
            <person name="Maruyama T."/>
            <person name="Minagawa J."/>
            <person name="Obokata J."/>
            <person name="Shigenobu S."/>
        </authorList>
    </citation>
    <scope>NUCLEOTIDE SEQUENCE [LARGE SCALE GENOMIC DNA]</scope>
</reference>
<dbReference type="InterPro" id="IPR004202">
    <property type="entry name" value="COX7C/Cox8"/>
</dbReference>
<feature type="transmembrane region" description="Helical" evidence="12">
    <location>
        <begin position="40"/>
        <end position="59"/>
    </location>
</feature>
<proteinExistence type="inferred from homology"/>
<evidence type="ECO:0000256" key="7">
    <source>
        <dbReference type="ARBA" id="ARBA00022946"/>
    </source>
</evidence>
<evidence type="ECO:0000256" key="3">
    <source>
        <dbReference type="ARBA" id="ARBA00010514"/>
    </source>
</evidence>
<evidence type="ECO:0000256" key="10">
    <source>
        <dbReference type="ARBA" id="ARBA00023136"/>
    </source>
</evidence>
<evidence type="ECO:0000256" key="12">
    <source>
        <dbReference type="SAM" id="Phobius"/>
    </source>
</evidence>
<keyword evidence="8 12" id="KW-1133">Transmembrane helix</keyword>
<comment type="pathway">
    <text evidence="2">Energy metabolism; oxidative phosphorylation.</text>
</comment>
<evidence type="ECO:0000256" key="8">
    <source>
        <dbReference type="ARBA" id="ARBA00022989"/>
    </source>
</evidence>
<evidence type="ECO:0000256" key="4">
    <source>
        <dbReference type="ARBA" id="ARBA00017004"/>
    </source>
</evidence>
<dbReference type="SUPFAM" id="SSF81427">
    <property type="entry name" value="Mitochondrial cytochrome c oxidase subunit VIIc (aka VIIIa)"/>
    <property type="match status" value="1"/>
</dbReference>
<dbReference type="PANTHER" id="PTHR13313">
    <property type="entry name" value="CYTOCHROME C OXIDASE SUBUNIT VIIC"/>
    <property type="match status" value="1"/>
</dbReference>
<evidence type="ECO:0000313" key="14">
    <source>
        <dbReference type="Proteomes" id="UP000762676"/>
    </source>
</evidence>
<dbReference type="Pfam" id="PF02935">
    <property type="entry name" value="COX7C"/>
    <property type="match status" value="1"/>
</dbReference>
<keyword evidence="6" id="KW-0999">Mitochondrion inner membrane</keyword>
<dbReference type="PANTHER" id="PTHR13313:SF0">
    <property type="entry name" value="CYTOCHROME C OXIDASE SUBUNIT 7C, MITOCHONDRIAL"/>
    <property type="match status" value="1"/>
</dbReference>
<accession>A0AAV4HK03</accession>
<keyword evidence="14" id="KW-1185">Reference proteome</keyword>
<evidence type="ECO:0000313" key="13">
    <source>
        <dbReference type="EMBL" id="GFR97735.1"/>
    </source>
</evidence>
<dbReference type="FunFam" id="4.10.49.10:FF:000001">
    <property type="entry name" value="Cytochrome c oxidase subunit 7C"/>
    <property type="match status" value="1"/>
</dbReference>
<organism evidence="13 14">
    <name type="scientific">Elysia marginata</name>
    <dbReference type="NCBI Taxonomy" id="1093978"/>
    <lineage>
        <taxon>Eukaryota</taxon>
        <taxon>Metazoa</taxon>
        <taxon>Spiralia</taxon>
        <taxon>Lophotrochozoa</taxon>
        <taxon>Mollusca</taxon>
        <taxon>Gastropoda</taxon>
        <taxon>Heterobranchia</taxon>
        <taxon>Euthyneura</taxon>
        <taxon>Panpulmonata</taxon>
        <taxon>Sacoglossa</taxon>
        <taxon>Placobranchoidea</taxon>
        <taxon>Plakobranchidae</taxon>
        <taxon>Elysia</taxon>
    </lineage>
</organism>
<evidence type="ECO:0000256" key="5">
    <source>
        <dbReference type="ARBA" id="ARBA00022692"/>
    </source>
</evidence>